<evidence type="ECO:0000256" key="2">
    <source>
        <dbReference type="ARBA" id="ARBA00023125"/>
    </source>
</evidence>
<evidence type="ECO:0000256" key="3">
    <source>
        <dbReference type="ARBA" id="ARBA00023163"/>
    </source>
</evidence>
<comment type="caution">
    <text evidence="5">The sequence shown here is derived from an EMBL/GenBank/DDBJ whole genome shotgun (WGS) entry which is preliminary data.</text>
</comment>
<dbReference type="EMBL" id="JBHUCO010000008">
    <property type="protein sequence ID" value="MFD1517313.1"/>
    <property type="molecule type" value="Genomic_DNA"/>
</dbReference>
<name>A0ABW4ENV1_9PSEU</name>
<keyword evidence="3" id="KW-0804">Transcription</keyword>
<protein>
    <submittedName>
        <fullName evidence="5">Winged helix-turn-helix transcriptional regulator</fullName>
    </submittedName>
</protein>
<keyword evidence="6" id="KW-1185">Reference proteome</keyword>
<dbReference type="PANTHER" id="PTHR33204">
    <property type="entry name" value="TRANSCRIPTIONAL REGULATOR, MARR FAMILY"/>
    <property type="match status" value="1"/>
</dbReference>
<evidence type="ECO:0000313" key="6">
    <source>
        <dbReference type="Proteomes" id="UP001597114"/>
    </source>
</evidence>
<evidence type="ECO:0000256" key="1">
    <source>
        <dbReference type="ARBA" id="ARBA00023015"/>
    </source>
</evidence>
<dbReference type="PROSITE" id="PS51118">
    <property type="entry name" value="HTH_HXLR"/>
    <property type="match status" value="1"/>
</dbReference>
<accession>A0ABW4ENV1</accession>
<evidence type="ECO:0000313" key="5">
    <source>
        <dbReference type="EMBL" id="MFD1517313.1"/>
    </source>
</evidence>
<dbReference type="Proteomes" id="UP001597114">
    <property type="component" value="Unassembled WGS sequence"/>
</dbReference>
<reference evidence="6" key="1">
    <citation type="journal article" date="2019" name="Int. J. Syst. Evol. Microbiol.">
        <title>The Global Catalogue of Microorganisms (GCM) 10K type strain sequencing project: providing services to taxonomists for standard genome sequencing and annotation.</title>
        <authorList>
            <consortium name="The Broad Institute Genomics Platform"/>
            <consortium name="The Broad Institute Genome Sequencing Center for Infectious Disease"/>
            <person name="Wu L."/>
            <person name="Ma J."/>
        </authorList>
    </citation>
    <scope>NUCLEOTIDE SEQUENCE [LARGE SCALE GENOMIC DNA]</scope>
    <source>
        <strain evidence="6">CCM 7043</strain>
    </source>
</reference>
<sequence length="128" mass="14606">MTAQVRSTAEPADRARSEALAREIFASIANRWALLIINTLGEDTLRFTEVRAAVEGISHKMLTQTLRSLERDGVVTRLVHPVVPPRVDYSLTEAGLVLRATINEMCTWTHRYLEHIVEARHRFDTLQR</sequence>
<dbReference type="InterPro" id="IPR036390">
    <property type="entry name" value="WH_DNA-bd_sf"/>
</dbReference>
<dbReference type="InterPro" id="IPR036388">
    <property type="entry name" value="WH-like_DNA-bd_sf"/>
</dbReference>
<dbReference type="PANTHER" id="PTHR33204:SF39">
    <property type="entry name" value="TRANSCRIPTIONAL REGULATORY PROTEIN"/>
    <property type="match status" value="1"/>
</dbReference>
<feature type="domain" description="HTH hxlR-type" evidence="4">
    <location>
        <begin position="17"/>
        <end position="117"/>
    </location>
</feature>
<dbReference type="SUPFAM" id="SSF46785">
    <property type="entry name" value="Winged helix' DNA-binding domain"/>
    <property type="match status" value="1"/>
</dbReference>
<dbReference type="RefSeq" id="WP_344722765.1">
    <property type="nucleotide sequence ID" value="NZ_BAAAUS010000013.1"/>
</dbReference>
<dbReference type="Gene3D" id="1.10.10.10">
    <property type="entry name" value="Winged helix-like DNA-binding domain superfamily/Winged helix DNA-binding domain"/>
    <property type="match status" value="1"/>
</dbReference>
<gene>
    <name evidence="5" type="ORF">ACFSJD_07440</name>
</gene>
<keyword evidence="2" id="KW-0238">DNA-binding</keyword>
<organism evidence="5 6">
    <name type="scientific">Pseudonocardia yunnanensis</name>
    <dbReference type="NCBI Taxonomy" id="58107"/>
    <lineage>
        <taxon>Bacteria</taxon>
        <taxon>Bacillati</taxon>
        <taxon>Actinomycetota</taxon>
        <taxon>Actinomycetes</taxon>
        <taxon>Pseudonocardiales</taxon>
        <taxon>Pseudonocardiaceae</taxon>
        <taxon>Pseudonocardia</taxon>
    </lineage>
</organism>
<keyword evidence="1" id="KW-0805">Transcription regulation</keyword>
<dbReference type="Pfam" id="PF01638">
    <property type="entry name" value="HxlR"/>
    <property type="match status" value="1"/>
</dbReference>
<evidence type="ECO:0000259" key="4">
    <source>
        <dbReference type="PROSITE" id="PS51118"/>
    </source>
</evidence>
<proteinExistence type="predicted"/>
<dbReference type="InterPro" id="IPR002577">
    <property type="entry name" value="HTH_HxlR"/>
</dbReference>